<sequence>AVRELNSELEAQQDHATASVATAMAAVFRVQEGNVKLKRIKGQVANDNLNITLKTEAAGLLASTVCAAANVVFDGEGFGAGEGDWLGCAKCTAQMLALATMDKTHGPVNQTSVAQVSGVTDCSDEFLG</sequence>
<gene>
    <name evidence="1" type="primary">YPTC1</name>
    <name evidence="1" type="ORF">SNEC2469_LOCUS30606</name>
</gene>
<reference evidence="1" key="1">
    <citation type="submission" date="2021-02" db="EMBL/GenBank/DDBJ databases">
        <authorList>
            <person name="Dougan E. K."/>
            <person name="Rhodes N."/>
            <person name="Thang M."/>
            <person name="Chan C."/>
        </authorList>
    </citation>
    <scope>NUCLEOTIDE SEQUENCE</scope>
</reference>
<organism evidence="1 2">
    <name type="scientific">Symbiodinium necroappetens</name>
    <dbReference type="NCBI Taxonomy" id="1628268"/>
    <lineage>
        <taxon>Eukaryota</taxon>
        <taxon>Sar</taxon>
        <taxon>Alveolata</taxon>
        <taxon>Dinophyceae</taxon>
        <taxon>Suessiales</taxon>
        <taxon>Symbiodiniaceae</taxon>
        <taxon>Symbiodinium</taxon>
    </lineage>
</organism>
<evidence type="ECO:0000313" key="1">
    <source>
        <dbReference type="EMBL" id="CAE7904967.1"/>
    </source>
</evidence>
<proteinExistence type="predicted"/>
<comment type="caution">
    <text evidence="1">The sequence shown here is derived from an EMBL/GenBank/DDBJ whole genome shotgun (WGS) entry which is preliminary data.</text>
</comment>
<dbReference type="AlphaFoldDB" id="A0A813BKX5"/>
<evidence type="ECO:0000313" key="2">
    <source>
        <dbReference type="Proteomes" id="UP000601435"/>
    </source>
</evidence>
<dbReference type="Proteomes" id="UP000601435">
    <property type="component" value="Unassembled WGS sequence"/>
</dbReference>
<keyword evidence="2" id="KW-1185">Reference proteome</keyword>
<protein>
    <submittedName>
        <fullName evidence="1">YPTC1 protein</fullName>
    </submittedName>
</protein>
<feature type="non-terminal residue" evidence="1">
    <location>
        <position position="1"/>
    </location>
</feature>
<name>A0A813BKX5_9DINO</name>
<accession>A0A813BKX5</accession>
<dbReference type="EMBL" id="CAJNJA010071842">
    <property type="protein sequence ID" value="CAE7904967.1"/>
    <property type="molecule type" value="Genomic_DNA"/>
</dbReference>
<dbReference type="OrthoDB" id="434229at2759"/>